<comment type="caution">
    <text evidence="9">The sequence shown here is derived from an EMBL/GenBank/DDBJ whole genome shotgun (WGS) entry which is preliminary data.</text>
</comment>
<dbReference type="EMBL" id="JBBWWQ010000006">
    <property type="protein sequence ID" value="KAK8944409.1"/>
    <property type="molecule type" value="Genomic_DNA"/>
</dbReference>
<comment type="similarity">
    <text evidence="3">Belongs to the PIGC family.</text>
</comment>
<gene>
    <name evidence="9" type="ORF">KSP39_PZI007996</name>
</gene>
<reference evidence="9 10" key="1">
    <citation type="journal article" date="2022" name="Nat. Plants">
        <title>Genomes of leafy and leafless Platanthera orchids illuminate the evolution of mycoheterotrophy.</title>
        <authorList>
            <person name="Li M.H."/>
            <person name="Liu K.W."/>
            <person name="Li Z."/>
            <person name="Lu H.C."/>
            <person name="Ye Q.L."/>
            <person name="Zhang D."/>
            <person name="Wang J.Y."/>
            <person name="Li Y.F."/>
            <person name="Zhong Z.M."/>
            <person name="Liu X."/>
            <person name="Yu X."/>
            <person name="Liu D.K."/>
            <person name="Tu X.D."/>
            <person name="Liu B."/>
            <person name="Hao Y."/>
            <person name="Liao X.Y."/>
            <person name="Jiang Y.T."/>
            <person name="Sun W.H."/>
            <person name="Chen J."/>
            <person name="Chen Y.Q."/>
            <person name="Ai Y."/>
            <person name="Zhai J.W."/>
            <person name="Wu S.S."/>
            <person name="Zhou Z."/>
            <person name="Hsiao Y.Y."/>
            <person name="Wu W.L."/>
            <person name="Chen Y.Y."/>
            <person name="Lin Y.F."/>
            <person name="Hsu J.L."/>
            <person name="Li C.Y."/>
            <person name="Wang Z.W."/>
            <person name="Zhao X."/>
            <person name="Zhong W.Y."/>
            <person name="Ma X.K."/>
            <person name="Ma L."/>
            <person name="Huang J."/>
            <person name="Chen G.Z."/>
            <person name="Huang M.Z."/>
            <person name="Huang L."/>
            <person name="Peng D.H."/>
            <person name="Luo Y.B."/>
            <person name="Zou S.Q."/>
            <person name="Chen S.P."/>
            <person name="Lan S."/>
            <person name="Tsai W.C."/>
            <person name="Van de Peer Y."/>
            <person name="Liu Z.J."/>
        </authorList>
    </citation>
    <scope>NUCLEOTIDE SEQUENCE [LARGE SCALE GENOMIC DNA]</scope>
    <source>
        <strain evidence="9">Lor287</strain>
    </source>
</reference>
<keyword evidence="10" id="KW-1185">Reference proteome</keyword>
<feature type="transmembrane region" description="Helical" evidence="8">
    <location>
        <begin position="229"/>
        <end position="250"/>
    </location>
</feature>
<dbReference type="Pfam" id="PF06432">
    <property type="entry name" value="GPI2"/>
    <property type="match status" value="1"/>
</dbReference>
<evidence type="ECO:0008006" key="11">
    <source>
        <dbReference type="Google" id="ProtNLM"/>
    </source>
</evidence>
<organism evidence="9 10">
    <name type="scientific">Platanthera zijinensis</name>
    <dbReference type="NCBI Taxonomy" id="2320716"/>
    <lineage>
        <taxon>Eukaryota</taxon>
        <taxon>Viridiplantae</taxon>
        <taxon>Streptophyta</taxon>
        <taxon>Embryophyta</taxon>
        <taxon>Tracheophyta</taxon>
        <taxon>Spermatophyta</taxon>
        <taxon>Magnoliopsida</taxon>
        <taxon>Liliopsida</taxon>
        <taxon>Asparagales</taxon>
        <taxon>Orchidaceae</taxon>
        <taxon>Orchidoideae</taxon>
        <taxon>Orchideae</taxon>
        <taxon>Orchidinae</taxon>
        <taxon>Platanthera</taxon>
    </lineage>
</organism>
<evidence type="ECO:0000256" key="1">
    <source>
        <dbReference type="ARBA" id="ARBA00004141"/>
    </source>
</evidence>
<feature type="transmembrane region" description="Helical" evidence="8">
    <location>
        <begin position="76"/>
        <end position="98"/>
    </location>
</feature>
<feature type="transmembrane region" description="Helical" evidence="8">
    <location>
        <begin position="140"/>
        <end position="158"/>
    </location>
</feature>
<dbReference type="Proteomes" id="UP001418222">
    <property type="component" value="Unassembled WGS sequence"/>
</dbReference>
<sequence length="324" mass="36402">MQHNQVLGGSEGEAQALKPLKQDMESMPTNNSGKQKWRKVAYGGIQPGYDDNYTDESFLEGMVMNANVVKRDFLKVMLDSVSISQYLCVASLVVVIWIQTLHSVIGETSLLCLDAGLLAMGFSIILLTASQLSLQLFLHYLLKISFFISGLYILAPVYHTLTRSISSDTIWALSVSLLLIHLFLHDYSGSAIRPPGAHNHPTLSNSISLNASIVASVLIASRLPSRLHVFAVLLFSLQVFLFAPLVVFSIKRYSFRAHLWFSFMLMFMALSIVYALRPVLFVILLVLLVFVSVICPYWLIRIQEYKFEINGPWDEAKLCFDITE</sequence>
<evidence type="ECO:0000256" key="3">
    <source>
        <dbReference type="ARBA" id="ARBA00008321"/>
    </source>
</evidence>
<evidence type="ECO:0000313" key="9">
    <source>
        <dbReference type="EMBL" id="KAK8944409.1"/>
    </source>
</evidence>
<evidence type="ECO:0000256" key="6">
    <source>
        <dbReference type="ARBA" id="ARBA00022989"/>
    </source>
</evidence>
<name>A0AAP0G8L6_9ASPA</name>
<keyword evidence="5 8" id="KW-0812">Transmembrane</keyword>
<dbReference type="PIRSF" id="PIRSF016104">
    <property type="entry name" value="GPI2"/>
    <property type="match status" value="1"/>
</dbReference>
<evidence type="ECO:0000313" key="10">
    <source>
        <dbReference type="Proteomes" id="UP001418222"/>
    </source>
</evidence>
<proteinExistence type="inferred from homology"/>
<evidence type="ECO:0000256" key="5">
    <source>
        <dbReference type="ARBA" id="ARBA00022692"/>
    </source>
</evidence>
<feature type="transmembrane region" description="Helical" evidence="8">
    <location>
        <begin position="170"/>
        <end position="187"/>
    </location>
</feature>
<feature type="transmembrane region" description="Helical" evidence="8">
    <location>
        <begin position="257"/>
        <end position="275"/>
    </location>
</feature>
<accession>A0AAP0G8L6</accession>
<dbReference type="AlphaFoldDB" id="A0AAP0G8L6"/>
<dbReference type="PANTHER" id="PTHR12982">
    <property type="entry name" value="PHOSPHATIDYLINOSITOL GLYCAN, CLASS C"/>
    <property type="match status" value="1"/>
</dbReference>
<keyword evidence="4" id="KW-0337">GPI-anchor biosynthesis</keyword>
<evidence type="ECO:0000256" key="2">
    <source>
        <dbReference type="ARBA" id="ARBA00004687"/>
    </source>
</evidence>
<protein>
    <recommendedName>
        <fullName evidence="11">Phosphatidylinositol N-acetylglucosaminyltransferase subunit C</fullName>
    </recommendedName>
</protein>
<evidence type="ECO:0000256" key="4">
    <source>
        <dbReference type="ARBA" id="ARBA00022502"/>
    </source>
</evidence>
<evidence type="ECO:0000256" key="8">
    <source>
        <dbReference type="SAM" id="Phobius"/>
    </source>
</evidence>
<evidence type="ECO:0000256" key="7">
    <source>
        <dbReference type="ARBA" id="ARBA00023136"/>
    </source>
</evidence>
<feature type="transmembrane region" description="Helical" evidence="8">
    <location>
        <begin position="281"/>
        <end position="300"/>
    </location>
</feature>
<feature type="transmembrane region" description="Helical" evidence="8">
    <location>
        <begin position="104"/>
        <end position="128"/>
    </location>
</feature>
<dbReference type="GO" id="GO:0000506">
    <property type="term" value="C:glycosylphosphatidylinositol-N-acetylglucosaminyltransferase (GPI-GnT) complex"/>
    <property type="evidence" value="ECO:0007669"/>
    <property type="project" value="TreeGrafter"/>
</dbReference>
<dbReference type="InterPro" id="IPR009450">
    <property type="entry name" value="Plno_GlcNAc_GPI2"/>
</dbReference>
<keyword evidence="6 8" id="KW-1133">Transmembrane helix</keyword>
<dbReference type="GO" id="GO:0006506">
    <property type="term" value="P:GPI anchor biosynthetic process"/>
    <property type="evidence" value="ECO:0007669"/>
    <property type="project" value="UniProtKB-KW"/>
</dbReference>
<dbReference type="PANTHER" id="PTHR12982:SF0">
    <property type="entry name" value="PHOSPHATIDYLINOSITOL N-ACETYLGLUCOSAMINYLTRANSFERASE SUBUNIT C"/>
    <property type="match status" value="1"/>
</dbReference>
<keyword evidence="7 8" id="KW-0472">Membrane</keyword>
<comment type="subcellular location">
    <subcellularLocation>
        <location evidence="1">Membrane</location>
        <topology evidence="1">Multi-pass membrane protein</topology>
    </subcellularLocation>
</comment>
<comment type="pathway">
    <text evidence="2">Glycolipid biosynthesis; glycosylphosphatidylinositol-anchor biosynthesis.</text>
</comment>